<name>C0ZAD8_BREBN</name>
<reference evidence="1 2" key="1">
    <citation type="submission" date="2005-03" db="EMBL/GenBank/DDBJ databases">
        <title>Brevibacillus brevis strain 47, complete genome.</title>
        <authorList>
            <person name="Hosoyama A."/>
            <person name="Yamada R."/>
            <person name="Hongo Y."/>
            <person name="Terui Y."/>
            <person name="Ankai A."/>
            <person name="Masuyama W."/>
            <person name="Sekiguchi M."/>
            <person name="Takeda T."/>
            <person name="Asano K."/>
            <person name="Ohji S."/>
            <person name="Ichikawa N."/>
            <person name="Narita S."/>
            <person name="Aoki N."/>
            <person name="Miura H."/>
            <person name="Matsushita S."/>
            <person name="Sekigawa T."/>
            <person name="Yamagata H."/>
            <person name="Yoshikawa H."/>
            <person name="Udaka S."/>
            <person name="Tanikawa S."/>
            <person name="Fujita N."/>
        </authorList>
    </citation>
    <scope>NUCLEOTIDE SEQUENCE [LARGE SCALE GENOMIC DNA]</scope>
    <source>
        <strain evidence="2">47 / JCM 6285 / NBRC 100599</strain>
    </source>
</reference>
<dbReference type="KEGG" id="bbe:BBR47_17700"/>
<dbReference type="Proteomes" id="UP000001877">
    <property type="component" value="Chromosome"/>
</dbReference>
<accession>C0ZAD8</accession>
<dbReference type="AlphaFoldDB" id="C0ZAD8"/>
<protein>
    <submittedName>
        <fullName evidence="1">Uncharacterized protein</fullName>
    </submittedName>
</protein>
<organism evidence="1 2">
    <name type="scientific">Brevibacillus brevis (strain 47 / JCM 6285 / NBRC 100599)</name>
    <dbReference type="NCBI Taxonomy" id="358681"/>
    <lineage>
        <taxon>Bacteria</taxon>
        <taxon>Bacillati</taxon>
        <taxon>Bacillota</taxon>
        <taxon>Bacilli</taxon>
        <taxon>Bacillales</taxon>
        <taxon>Paenibacillaceae</taxon>
        <taxon>Brevibacillus</taxon>
    </lineage>
</organism>
<sequence length="31" mass="3781">MVGMRKLHFTARLHHFKMKNKRSIRLTKGEK</sequence>
<proteinExistence type="predicted"/>
<evidence type="ECO:0000313" key="2">
    <source>
        <dbReference type="Proteomes" id="UP000001877"/>
    </source>
</evidence>
<evidence type="ECO:0000313" key="1">
    <source>
        <dbReference type="EMBL" id="BAH42747.1"/>
    </source>
</evidence>
<dbReference type="HOGENOM" id="CLU_3395437_0_0_9"/>
<keyword evidence="2" id="KW-1185">Reference proteome</keyword>
<gene>
    <name evidence="1" type="ordered locus">BBR47_17700</name>
</gene>
<dbReference type="EMBL" id="AP008955">
    <property type="protein sequence ID" value="BAH42747.1"/>
    <property type="molecule type" value="Genomic_DNA"/>
</dbReference>